<keyword evidence="2 6" id="KW-0677">Repeat</keyword>
<dbReference type="CDD" id="cd00009">
    <property type="entry name" value="AAA"/>
    <property type="match status" value="1"/>
</dbReference>
<dbReference type="FunFam" id="3.40.50.300:FF:000010">
    <property type="entry name" value="Chaperone clpB 1, putative"/>
    <property type="match status" value="1"/>
</dbReference>
<dbReference type="InterPro" id="IPR028299">
    <property type="entry name" value="ClpA/B_CS2"/>
</dbReference>
<dbReference type="InterPro" id="IPR041546">
    <property type="entry name" value="ClpA/ClpB_AAA_lid"/>
</dbReference>
<dbReference type="InterPro" id="IPR003959">
    <property type="entry name" value="ATPase_AAA_core"/>
</dbReference>
<dbReference type="PROSITE" id="PS51903">
    <property type="entry name" value="CLP_R"/>
    <property type="match status" value="1"/>
</dbReference>
<evidence type="ECO:0000259" key="9">
    <source>
        <dbReference type="PROSITE" id="PS51903"/>
    </source>
</evidence>
<dbReference type="InterPro" id="IPR018368">
    <property type="entry name" value="ClpA/B_CS1"/>
</dbReference>
<dbReference type="Pfam" id="PF02861">
    <property type="entry name" value="Clp_N"/>
    <property type="match status" value="1"/>
</dbReference>
<keyword evidence="8" id="KW-0175">Coiled coil</keyword>
<dbReference type="EMBL" id="JALLBG020000255">
    <property type="protein sequence ID" value="KAL3757696.1"/>
    <property type="molecule type" value="Genomic_DNA"/>
</dbReference>
<dbReference type="Pfam" id="PF07724">
    <property type="entry name" value="AAA_2"/>
    <property type="match status" value="1"/>
</dbReference>
<dbReference type="FunFam" id="3.40.50.300:FF:000120">
    <property type="entry name" value="ATP-dependent chaperone ClpB"/>
    <property type="match status" value="1"/>
</dbReference>
<name>A0ABD3M150_9STRA</name>
<keyword evidence="3 7" id="KW-0547">Nucleotide-binding</keyword>
<dbReference type="SUPFAM" id="SSF81923">
    <property type="entry name" value="Double Clp-N motif"/>
    <property type="match status" value="1"/>
</dbReference>
<evidence type="ECO:0000256" key="4">
    <source>
        <dbReference type="ARBA" id="ARBA00022840"/>
    </source>
</evidence>
<feature type="coiled-coil region" evidence="8">
    <location>
        <begin position="428"/>
        <end position="508"/>
    </location>
</feature>
<keyword evidence="11" id="KW-1185">Reference proteome</keyword>
<keyword evidence="4 7" id="KW-0067">ATP-binding</keyword>
<accession>A0ABD3M150</accession>
<dbReference type="SUPFAM" id="SSF52540">
    <property type="entry name" value="P-loop containing nucleoside triphosphate hydrolases"/>
    <property type="match status" value="2"/>
</dbReference>
<dbReference type="GO" id="GO:0005524">
    <property type="term" value="F:ATP binding"/>
    <property type="evidence" value="ECO:0007669"/>
    <property type="project" value="UniProtKB-KW"/>
</dbReference>
<dbReference type="PANTHER" id="PTHR11638:SF18">
    <property type="entry name" value="HEAT SHOCK PROTEIN 104"/>
    <property type="match status" value="1"/>
</dbReference>
<evidence type="ECO:0000313" key="10">
    <source>
        <dbReference type="EMBL" id="KAL3757696.1"/>
    </source>
</evidence>
<dbReference type="PRINTS" id="PR00300">
    <property type="entry name" value="CLPPROTEASEA"/>
</dbReference>
<evidence type="ECO:0000256" key="8">
    <source>
        <dbReference type="SAM" id="Coils"/>
    </source>
</evidence>
<dbReference type="AlphaFoldDB" id="A0ABD3M150"/>
<dbReference type="InterPro" id="IPR036628">
    <property type="entry name" value="Clp_N_dom_sf"/>
</dbReference>
<dbReference type="Gene3D" id="3.40.50.300">
    <property type="entry name" value="P-loop containing nucleotide triphosphate hydrolases"/>
    <property type="match status" value="3"/>
</dbReference>
<evidence type="ECO:0000256" key="2">
    <source>
        <dbReference type="ARBA" id="ARBA00022737"/>
    </source>
</evidence>
<comment type="similarity">
    <text evidence="1 7">Belongs to the ClpA/ClpB family.</text>
</comment>
<dbReference type="SMART" id="SM00382">
    <property type="entry name" value="AAA"/>
    <property type="match status" value="2"/>
</dbReference>
<comment type="caution">
    <text evidence="10">The sequence shown here is derived from an EMBL/GenBank/DDBJ whole genome shotgun (WGS) entry which is preliminary data.</text>
</comment>
<gene>
    <name evidence="10" type="ORF">ACHAWU_004481</name>
</gene>
<dbReference type="InterPro" id="IPR019489">
    <property type="entry name" value="Clp_ATPase_C"/>
</dbReference>
<evidence type="ECO:0000256" key="1">
    <source>
        <dbReference type="ARBA" id="ARBA00008675"/>
    </source>
</evidence>
<protein>
    <recommendedName>
        <fullName evidence="9">Clp R domain-containing protein</fullName>
    </recommendedName>
</protein>
<dbReference type="FunFam" id="3.40.50.300:FF:000025">
    <property type="entry name" value="ATP-dependent Clp protease subunit"/>
    <property type="match status" value="1"/>
</dbReference>
<evidence type="ECO:0000313" key="11">
    <source>
        <dbReference type="Proteomes" id="UP001530293"/>
    </source>
</evidence>
<reference evidence="10 11" key="1">
    <citation type="submission" date="2024-10" db="EMBL/GenBank/DDBJ databases">
        <title>Updated reference genomes for cyclostephanoid diatoms.</title>
        <authorList>
            <person name="Roberts W.R."/>
            <person name="Alverson A.J."/>
        </authorList>
    </citation>
    <scope>NUCLEOTIDE SEQUENCE [LARGE SCALE GENOMIC DNA]</scope>
    <source>
        <strain evidence="10 11">AJA232-27</strain>
    </source>
</reference>
<dbReference type="PROSITE" id="PS00871">
    <property type="entry name" value="CLPAB_2"/>
    <property type="match status" value="1"/>
</dbReference>
<dbReference type="Pfam" id="PF00004">
    <property type="entry name" value="AAA"/>
    <property type="match status" value="1"/>
</dbReference>
<dbReference type="Pfam" id="PF17871">
    <property type="entry name" value="AAA_lid_9"/>
    <property type="match status" value="1"/>
</dbReference>
<evidence type="ECO:0000256" key="7">
    <source>
        <dbReference type="RuleBase" id="RU004432"/>
    </source>
</evidence>
<keyword evidence="5 7" id="KW-0143">Chaperone</keyword>
<organism evidence="10 11">
    <name type="scientific">Discostella pseudostelligera</name>
    <dbReference type="NCBI Taxonomy" id="259834"/>
    <lineage>
        <taxon>Eukaryota</taxon>
        <taxon>Sar</taxon>
        <taxon>Stramenopiles</taxon>
        <taxon>Ochrophyta</taxon>
        <taxon>Bacillariophyta</taxon>
        <taxon>Coscinodiscophyceae</taxon>
        <taxon>Thalassiosirophycidae</taxon>
        <taxon>Stephanodiscales</taxon>
        <taxon>Stephanodiscaceae</taxon>
        <taxon>Discostella</taxon>
    </lineage>
</organism>
<dbReference type="Proteomes" id="UP001530293">
    <property type="component" value="Unassembled WGS sequence"/>
</dbReference>
<dbReference type="InterPro" id="IPR004176">
    <property type="entry name" value="Clp_R_N"/>
</dbReference>
<dbReference type="InterPro" id="IPR003593">
    <property type="entry name" value="AAA+_ATPase"/>
</dbReference>
<dbReference type="Gene3D" id="1.10.1780.10">
    <property type="entry name" value="Clp, N-terminal domain"/>
    <property type="match status" value="1"/>
</dbReference>
<evidence type="ECO:0000256" key="3">
    <source>
        <dbReference type="ARBA" id="ARBA00022741"/>
    </source>
</evidence>
<dbReference type="Pfam" id="PF10431">
    <property type="entry name" value="ClpB_D2-small"/>
    <property type="match status" value="1"/>
</dbReference>
<evidence type="ECO:0000256" key="5">
    <source>
        <dbReference type="ARBA" id="ARBA00023186"/>
    </source>
</evidence>
<dbReference type="InterPro" id="IPR001270">
    <property type="entry name" value="ClpA/B"/>
</dbReference>
<sequence>MTDNRTMTDATTKVLEQTLTIARDNGHATAEPIHLASALFANDDSIGSRVVAKTDAALSGGGGGGAAGITTVDVRQIRQAIQRAILKKPTQSPPPHEATIGLNLQKVIQRAMSSAKANGDSLMALDHLIVSIYDDNVTKETLESCGLTKKLASKATEEIRGGRKVTSTSAEETYEALEKYGIDLVKAADEGKLDPTIGRDEEIRRIIQILCRRTKNNPCLVGEPGVGKTAVVEGLAKRILDGDVPLTLKDVALRTLDMGALVAGAKYRGEFEERLRAVLEECKKANGKIILFVDECHLILGAGKGDGAMDAANLMKPMLARGELRMIGATTLEEYRKHIEKDAAFERRFQKVLVNEPSVEATISILRGLTDRYEAHHGVRITDAAIITAAQLSDRYIVDRFLPDKAIDLVDEAASTRRVQLDSRPEKIDVLERKIMQLEIESTALGREKDKASKKRRKEVQSEIANLREELEPLMAKWQSDRGRAEELKTAKEKLASLEARAAAAERIGNYEKAADLKYGAIPDLKTHIAKITKEEEERKADQAGRLDDDDESLALEVVLPKHITEIISRWTGIPANKLSQTERERLLHLGDRLKERVVGQDGAVNNVVDCIMRSKAGLARPSQPDGSFLFLGPTGVGKTELAKALFSELYDGDERNLIRIDMSEYTEEHSTARLIGAPPGYIGHDEGGQLTEAVRRKPYTVVLFDEVEKAHKKVLTLLLQVLDEGRLTDSKGRTVDFTNTVIILTSNLGANYLLDCDESSPEHSREVARSRVMAAVRSHFSPEFLNRLSGIVMFNALGAAELSKVCHKAMNGVKKRLAGLGIRVVLEKSGTEAILEASYDRNYGARPVERYLEQTVVTKLSKMLIGGEIQAGMTVFIEGVMSDEDSFDFVEPEKKRHKTLKYRVEKFPTEMILNEDGELVSETVPMKM</sequence>
<feature type="domain" description="Clp R" evidence="9">
    <location>
        <begin position="2"/>
        <end position="162"/>
    </location>
</feature>
<dbReference type="PROSITE" id="PS00870">
    <property type="entry name" value="CLPAB_1"/>
    <property type="match status" value="1"/>
</dbReference>
<dbReference type="InterPro" id="IPR027417">
    <property type="entry name" value="P-loop_NTPase"/>
</dbReference>
<dbReference type="Gene3D" id="1.10.8.60">
    <property type="match status" value="1"/>
</dbReference>
<dbReference type="InterPro" id="IPR050130">
    <property type="entry name" value="ClpA_ClpB"/>
</dbReference>
<dbReference type="PANTHER" id="PTHR11638">
    <property type="entry name" value="ATP-DEPENDENT CLP PROTEASE"/>
    <property type="match status" value="1"/>
</dbReference>
<proteinExistence type="inferred from homology"/>
<dbReference type="SMART" id="SM01086">
    <property type="entry name" value="ClpB_D2-small"/>
    <property type="match status" value="1"/>
</dbReference>
<evidence type="ECO:0000256" key="6">
    <source>
        <dbReference type="PROSITE-ProRule" id="PRU01251"/>
    </source>
</evidence>
<dbReference type="CDD" id="cd19499">
    <property type="entry name" value="RecA-like_ClpB_Hsp104-like"/>
    <property type="match status" value="1"/>
</dbReference>